<dbReference type="Proteomes" id="UP000821845">
    <property type="component" value="Chromosome 9"/>
</dbReference>
<evidence type="ECO:0000313" key="1">
    <source>
        <dbReference type="EMBL" id="KAH6922515.1"/>
    </source>
</evidence>
<protein>
    <submittedName>
        <fullName evidence="1">Uncharacterized protein</fullName>
    </submittedName>
</protein>
<reference evidence="1" key="1">
    <citation type="submission" date="2020-05" db="EMBL/GenBank/DDBJ databases">
        <title>Large-scale comparative analyses of tick genomes elucidate their genetic diversity and vector capacities.</title>
        <authorList>
            <person name="Jia N."/>
            <person name="Wang J."/>
            <person name="Shi W."/>
            <person name="Du L."/>
            <person name="Sun Y."/>
            <person name="Zhan W."/>
            <person name="Jiang J."/>
            <person name="Wang Q."/>
            <person name="Zhang B."/>
            <person name="Ji P."/>
            <person name="Sakyi L.B."/>
            <person name="Cui X."/>
            <person name="Yuan T."/>
            <person name="Jiang B."/>
            <person name="Yang W."/>
            <person name="Lam T.T.-Y."/>
            <person name="Chang Q."/>
            <person name="Ding S."/>
            <person name="Wang X."/>
            <person name="Zhu J."/>
            <person name="Ruan X."/>
            <person name="Zhao L."/>
            <person name="Wei J."/>
            <person name="Que T."/>
            <person name="Du C."/>
            <person name="Cheng J."/>
            <person name="Dai P."/>
            <person name="Han X."/>
            <person name="Huang E."/>
            <person name="Gao Y."/>
            <person name="Liu J."/>
            <person name="Shao H."/>
            <person name="Ye R."/>
            <person name="Li L."/>
            <person name="Wei W."/>
            <person name="Wang X."/>
            <person name="Wang C."/>
            <person name="Yang T."/>
            <person name="Huo Q."/>
            <person name="Li W."/>
            <person name="Guo W."/>
            <person name="Chen H."/>
            <person name="Zhou L."/>
            <person name="Ni X."/>
            <person name="Tian J."/>
            <person name="Zhou Y."/>
            <person name="Sheng Y."/>
            <person name="Liu T."/>
            <person name="Pan Y."/>
            <person name="Xia L."/>
            <person name="Li J."/>
            <person name="Zhao F."/>
            <person name="Cao W."/>
        </authorList>
    </citation>
    <scope>NUCLEOTIDE SEQUENCE</scope>
    <source>
        <strain evidence="1">Hyas-2018</strain>
    </source>
</reference>
<evidence type="ECO:0000313" key="2">
    <source>
        <dbReference type="Proteomes" id="UP000821845"/>
    </source>
</evidence>
<name>A0ACB7RJJ5_HYAAI</name>
<gene>
    <name evidence="1" type="ORF">HPB50_015255</name>
</gene>
<dbReference type="EMBL" id="CM023489">
    <property type="protein sequence ID" value="KAH6922515.1"/>
    <property type="molecule type" value="Genomic_DNA"/>
</dbReference>
<keyword evidence="2" id="KW-1185">Reference proteome</keyword>
<comment type="caution">
    <text evidence="1">The sequence shown here is derived from an EMBL/GenBank/DDBJ whole genome shotgun (WGS) entry which is preliminary data.</text>
</comment>
<organism evidence="1 2">
    <name type="scientific">Hyalomma asiaticum</name>
    <name type="common">Tick</name>
    <dbReference type="NCBI Taxonomy" id="266040"/>
    <lineage>
        <taxon>Eukaryota</taxon>
        <taxon>Metazoa</taxon>
        <taxon>Ecdysozoa</taxon>
        <taxon>Arthropoda</taxon>
        <taxon>Chelicerata</taxon>
        <taxon>Arachnida</taxon>
        <taxon>Acari</taxon>
        <taxon>Parasitiformes</taxon>
        <taxon>Ixodida</taxon>
        <taxon>Ixodoidea</taxon>
        <taxon>Ixodidae</taxon>
        <taxon>Hyalomminae</taxon>
        <taxon>Hyalomma</taxon>
    </lineage>
</organism>
<proteinExistence type="predicted"/>
<sequence length="119" mass="13632">MPPFHSRTPIPRTPIPERVQIVTLSVAGLPQRQIADATRRPRSLFDKIVQDFSKEAQLTNLSRVHRPKVATDSDDKWIVEAARQSETRPEDDGEKNMQQPRARSQHASRARAPPHRWPS</sequence>
<accession>A0ACB7RJJ5</accession>